<evidence type="ECO:0000256" key="2">
    <source>
        <dbReference type="SAM" id="Phobius"/>
    </source>
</evidence>
<gene>
    <name evidence="3" type="ORF">NOCA1240190</name>
</gene>
<dbReference type="EMBL" id="CZKB01000017">
    <property type="protein sequence ID" value="CUR61087.1"/>
    <property type="molecule type" value="Genomic_DNA"/>
</dbReference>
<sequence length="253" mass="25792">MVARHTTVPHDLARPGHTAGAAMSTTYDPTTTSAGTAVADARPSGRGWVLAGTAAGVLGAVGAVASGMVDAVYHPDASGDPDAITARLADQLPQILVFHTATMLSCVLLVVFAAGLHRQLQRRTGPDSLVPGVAAAGLGLVAVAQLLGAGLTTDFAFALTEDPGLVVPESAVFFNHWIGTIPWLWGGAGLAGLALARAARQGAYARWLGITSLVLGGITALFLVSPLQYMAGMTGPVWLVVVSLGLLRTAREA</sequence>
<evidence type="ECO:0000313" key="3">
    <source>
        <dbReference type="EMBL" id="CUR61087.1"/>
    </source>
</evidence>
<organism evidence="3">
    <name type="scientific">metagenome</name>
    <dbReference type="NCBI Taxonomy" id="256318"/>
    <lineage>
        <taxon>unclassified sequences</taxon>
        <taxon>metagenomes</taxon>
    </lineage>
</organism>
<name>A0A2P2CGN8_9ZZZZ</name>
<feature type="transmembrane region" description="Helical" evidence="2">
    <location>
        <begin position="128"/>
        <end position="151"/>
    </location>
</feature>
<accession>A0A2P2CGN8</accession>
<feature type="transmembrane region" description="Helical" evidence="2">
    <location>
        <begin position="229"/>
        <end position="247"/>
    </location>
</feature>
<reference evidence="3" key="1">
    <citation type="submission" date="2015-08" db="EMBL/GenBank/DDBJ databases">
        <authorList>
            <person name="Babu N.S."/>
            <person name="Beckwith C.J."/>
            <person name="Beseler K.G."/>
            <person name="Brison A."/>
            <person name="Carone J.V."/>
            <person name="Caskin T.P."/>
            <person name="Diamond M."/>
            <person name="Durham M.E."/>
            <person name="Foxe J.M."/>
            <person name="Go M."/>
            <person name="Henderson B.A."/>
            <person name="Jones I.B."/>
            <person name="McGettigan J.A."/>
            <person name="Micheletti S.J."/>
            <person name="Nasrallah M.E."/>
            <person name="Ortiz D."/>
            <person name="Piller C.R."/>
            <person name="Privatt S.R."/>
            <person name="Schneider S.L."/>
            <person name="Sharp S."/>
            <person name="Smith T.C."/>
            <person name="Stanton J.D."/>
            <person name="Ullery H.E."/>
            <person name="Wilson R.J."/>
            <person name="Serrano M.G."/>
            <person name="Buck G."/>
            <person name="Lee V."/>
            <person name="Wang Y."/>
            <person name="Carvalho R."/>
            <person name="Voegtly L."/>
            <person name="Shi R."/>
            <person name="Duckworth R."/>
            <person name="Johnson A."/>
            <person name="Loviza R."/>
            <person name="Walstead R."/>
            <person name="Shah Z."/>
            <person name="Kiflezghi M."/>
            <person name="Wade K."/>
            <person name="Ball S.L."/>
            <person name="Bradley K.W."/>
            <person name="Asai D.J."/>
            <person name="Bowman C.A."/>
            <person name="Russell D.A."/>
            <person name="Pope W.H."/>
            <person name="Jacobs-Sera D."/>
            <person name="Hendrix R.W."/>
            <person name="Hatfull G.F."/>
        </authorList>
    </citation>
    <scope>NUCLEOTIDE SEQUENCE</scope>
</reference>
<evidence type="ECO:0008006" key="4">
    <source>
        <dbReference type="Google" id="ProtNLM"/>
    </source>
</evidence>
<keyword evidence="2" id="KW-0812">Transmembrane</keyword>
<keyword evidence="2" id="KW-1133">Transmembrane helix</keyword>
<dbReference type="AlphaFoldDB" id="A0A2P2CGN8"/>
<feature type="transmembrane region" description="Helical" evidence="2">
    <location>
        <begin position="203"/>
        <end position="223"/>
    </location>
</feature>
<proteinExistence type="predicted"/>
<evidence type="ECO:0000256" key="1">
    <source>
        <dbReference type="SAM" id="MobiDB-lite"/>
    </source>
</evidence>
<feature type="transmembrane region" description="Helical" evidence="2">
    <location>
        <begin position="48"/>
        <end position="69"/>
    </location>
</feature>
<feature type="transmembrane region" description="Helical" evidence="2">
    <location>
        <begin position="95"/>
        <end position="116"/>
    </location>
</feature>
<feature type="transmembrane region" description="Helical" evidence="2">
    <location>
        <begin position="171"/>
        <end position="196"/>
    </location>
</feature>
<keyword evidence="2" id="KW-0472">Membrane</keyword>
<protein>
    <recommendedName>
        <fullName evidence="4">DUF4386 family protein</fullName>
    </recommendedName>
</protein>
<feature type="compositionally biased region" description="Polar residues" evidence="1">
    <location>
        <begin position="23"/>
        <end position="35"/>
    </location>
</feature>
<feature type="region of interest" description="Disordered" evidence="1">
    <location>
        <begin position="1"/>
        <end position="38"/>
    </location>
</feature>